<feature type="domain" description="XPG N-terminal" evidence="16">
    <location>
        <begin position="1"/>
        <end position="99"/>
    </location>
</feature>
<evidence type="ECO:0000313" key="17">
    <source>
        <dbReference type="EMBL" id="PKI84769.1"/>
    </source>
</evidence>
<comment type="subcellular location">
    <subcellularLocation>
        <location evidence="2">Nucleus</location>
    </subcellularLocation>
</comment>
<evidence type="ECO:0000256" key="14">
    <source>
        <dbReference type="SAM" id="MobiDB-lite"/>
    </source>
</evidence>
<evidence type="ECO:0000259" key="15">
    <source>
        <dbReference type="SMART" id="SM00484"/>
    </source>
</evidence>
<keyword evidence="12" id="KW-0234">DNA repair</keyword>
<dbReference type="STRING" id="2020962.A0A2N1JDZ4"/>
<evidence type="ECO:0000256" key="6">
    <source>
        <dbReference type="ARBA" id="ARBA00022763"/>
    </source>
</evidence>
<feature type="compositionally biased region" description="Low complexity" evidence="14">
    <location>
        <begin position="415"/>
        <end position="447"/>
    </location>
</feature>
<keyword evidence="6" id="KW-0227">DNA damage</keyword>
<dbReference type="Pfam" id="PF00752">
    <property type="entry name" value="XPG_N"/>
    <property type="match status" value="1"/>
</dbReference>
<keyword evidence="8" id="KW-0269">Exonuclease</keyword>
<reference evidence="17 18" key="1">
    <citation type="submission" date="2017-10" db="EMBL/GenBank/DDBJ databases">
        <title>A novel species of cold-tolerant Malassezia isolated from bats.</title>
        <authorList>
            <person name="Lorch J.M."/>
            <person name="Palmer J.M."/>
            <person name="Vanderwolf K.J."/>
            <person name="Schmidt K.Z."/>
            <person name="Verant M.L."/>
            <person name="Weller T.J."/>
            <person name="Blehert D.S."/>
        </authorList>
    </citation>
    <scope>NUCLEOTIDE SEQUENCE [LARGE SCALE GENOMIC DNA]</scope>
    <source>
        <strain evidence="17 18">NWHC:44797-103</strain>
    </source>
</reference>
<dbReference type="SMART" id="SM00484">
    <property type="entry name" value="XPGI"/>
    <property type="match status" value="1"/>
</dbReference>
<dbReference type="GO" id="GO:0046872">
    <property type="term" value="F:metal ion binding"/>
    <property type="evidence" value="ECO:0007669"/>
    <property type="project" value="UniProtKB-KW"/>
</dbReference>
<dbReference type="GO" id="GO:0005634">
    <property type="term" value="C:nucleus"/>
    <property type="evidence" value="ECO:0007669"/>
    <property type="project" value="UniProtKB-SubCell"/>
</dbReference>
<dbReference type="GO" id="GO:0035312">
    <property type="term" value="F:5'-3' DNA exonuclease activity"/>
    <property type="evidence" value="ECO:0007669"/>
    <property type="project" value="InterPro"/>
</dbReference>
<keyword evidence="5" id="KW-0479">Metal-binding</keyword>
<keyword evidence="18" id="KW-1185">Reference proteome</keyword>
<evidence type="ECO:0000256" key="3">
    <source>
        <dbReference type="ARBA" id="ARBA00010563"/>
    </source>
</evidence>
<protein>
    <submittedName>
        <fullName evidence="17">Exo1p</fullName>
    </submittedName>
</protein>
<evidence type="ECO:0000256" key="12">
    <source>
        <dbReference type="ARBA" id="ARBA00023204"/>
    </source>
</evidence>
<feature type="domain" description="XPG-I" evidence="15">
    <location>
        <begin position="138"/>
        <end position="202"/>
    </location>
</feature>
<dbReference type="GO" id="GO:0006281">
    <property type="term" value="P:DNA repair"/>
    <property type="evidence" value="ECO:0007669"/>
    <property type="project" value="UniProtKB-KW"/>
</dbReference>
<evidence type="ECO:0000256" key="5">
    <source>
        <dbReference type="ARBA" id="ARBA00022723"/>
    </source>
</evidence>
<evidence type="ECO:0000256" key="9">
    <source>
        <dbReference type="ARBA" id="ARBA00022842"/>
    </source>
</evidence>
<evidence type="ECO:0000256" key="7">
    <source>
        <dbReference type="ARBA" id="ARBA00022801"/>
    </source>
</evidence>
<evidence type="ECO:0000256" key="1">
    <source>
        <dbReference type="ARBA" id="ARBA00001946"/>
    </source>
</evidence>
<feature type="region of interest" description="Disordered" evidence="14">
    <location>
        <begin position="415"/>
        <end position="464"/>
    </location>
</feature>
<dbReference type="InterPro" id="IPR044752">
    <property type="entry name" value="PIN-like_EXO1"/>
</dbReference>
<dbReference type="EMBL" id="KZ454988">
    <property type="protein sequence ID" value="PKI84769.1"/>
    <property type="molecule type" value="Genomic_DNA"/>
</dbReference>
<dbReference type="Pfam" id="PF00867">
    <property type="entry name" value="XPG_I"/>
    <property type="match status" value="1"/>
</dbReference>
<evidence type="ECO:0000256" key="11">
    <source>
        <dbReference type="ARBA" id="ARBA00023125"/>
    </source>
</evidence>
<name>A0A2N1JDZ4_9BASI</name>
<dbReference type="GO" id="GO:0017108">
    <property type="term" value="F:5'-flap endonuclease activity"/>
    <property type="evidence" value="ECO:0007669"/>
    <property type="project" value="TreeGrafter"/>
</dbReference>
<dbReference type="Gene3D" id="3.40.50.1010">
    <property type="entry name" value="5'-nuclease"/>
    <property type="match status" value="1"/>
</dbReference>
<evidence type="ECO:0000256" key="4">
    <source>
        <dbReference type="ARBA" id="ARBA00022722"/>
    </source>
</evidence>
<gene>
    <name evidence="17" type="primary">EXO1</name>
    <name evidence="17" type="ORF">MVES_000927</name>
</gene>
<feature type="region of interest" description="Disordered" evidence="14">
    <location>
        <begin position="358"/>
        <end position="389"/>
    </location>
</feature>
<accession>A0A2N1JDZ4</accession>
<dbReference type="InterPro" id="IPR037315">
    <property type="entry name" value="EXO1_H3TH"/>
</dbReference>
<dbReference type="PRINTS" id="PR00853">
    <property type="entry name" value="XPGRADSUPER"/>
</dbReference>
<dbReference type="InterPro" id="IPR036279">
    <property type="entry name" value="5-3_exonuclease_C_sf"/>
</dbReference>
<evidence type="ECO:0000259" key="16">
    <source>
        <dbReference type="SMART" id="SM00485"/>
    </source>
</evidence>
<dbReference type="PANTHER" id="PTHR11081">
    <property type="entry name" value="FLAP ENDONUCLEASE FAMILY MEMBER"/>
    <property type="match status" value="1"/>
</dbReference>
<keyword evidence="4" id="KW-0540">Nuclease</keyword>
<dbReference type="FunFam" id="3.40.50.1010:FF:000002">
    <property type="entry name" value="Exonuclease 1, putative"/>
    <property type="match status" value="1"/>
</dbReference>
<dbReference type="GO" id="GO:0003677">
    <property type="term" value="F:DNA binding"/>
    <property type="evidence" value="ECO:0007669"/>
    <property type="project" value="UniProtKB-KW"/>
</dbReference>
<dbReference type="CDD" id="cd09857">
    <property type="entry name" value="PIN_EXO1"/>
    <property type="match status" value="1"/>
</dbReference>
<comment type="cofactor">
    <cofactor evidence="1">
        <name>Mg(2+)</name>
        <dbReference type="ChEBI" id="CHEBI:18420"/>
    </cofactor>
</comment>
<dbReference type="FunFam" id="1.10.150.20:FF:000011">
    <property type="entry name" value="exonuclease 1"/>
    <property type="match status" value="1"/>
</dbReference>
<evidence type="ECO:0000256" key="2">
    <source>
        <dbReference type="ARBA" id="ARBA00004123"/>
    </source>
</evidence>
<dbReference type="SMART" id="SM00485">
    <property type="entry name" value="XPGN"/>
    <property type="match status" value="1"/>
</dbReference>
<sequence length="574" mass="63495">MGIAGLLPLLKDIQKETHVESYRGKTIGIDAYGWLHRGAYGCATELVLGRPTNRYISYAAHMIRMLRHYGVDPYLVFDGGPLPSKAGTESERHARREENRAKGIALHKQNKGAAAREAFVRCADVTPQMAYELIKLLRREKVAYVVAPYEADAQLAYLESQGIIDGIITEDSDFLILFKLDSYGSCIEIQQARLAETKQVCLQGWGPAEFRRMAILSGCDYLPSIAGMGLKNAHRLLRKYESVDKMLRALRLEGKMRIPNTYEHDFARAEFTFVHQRVWDPRGNGCMTTLFPLPADACEAHMPFIGAPIPWETARKIACGDICPVKHTPLDGTAASTAVHNGQPSIRNFFSRKETVSCSTPRQITPRRPLAERDINLPKHTPHTTSKFFATSPACETPLFDRAAQSNEVYTPATSPLLSGCSSPPASPCGQDGTVSSPVSSPTASPSRCRKHIPAPCGPRISTPLQRPSVGLALQRHSTDPNTPTYHDDAARRSAWFKRFTFSGTRPRQTATPDTPPTPLPLPCDVLRSTPLALDAGKRKREACATPDTKKMHTNDPPSGSAKLLQFRFREKIR</sequence>
<keyword evidence="13" id="KW-0539">Nucleus</keyword>
<dbReference type="Proteomes" id="UP000232875">
    <property type="component" value="Unassembled WGS sequence"/>
</dbReference>
<dbReference type="PANTHER" id="PTHR11081:SF65">
    <property type="entry name" value="DNA DAMAGE-INDUCIBLE PROTEIN DIN7-RELATED"/>
    <property type="match status" value="1"/>
</dbReference>
<dbReference type="InterPro" id="IPR006084">
    <property type="entry name" value="XPG/Rad2"/>
</dbReference>
<keyword evidence="10" id="KW-0267">Excision nuclease</keyword>
<dbReference type="OrthoDB" id="26491at2759"/>
<comment type="similarity">
    <text evidence="3">Belongs to the XPG/RAD2 endonuclease family. EXO1 subfamily.</text>
</comment>
<keyword evidence="9" id="KW-0460">Magnesium</keyword>
<dbReference type="InterPro" id="IPR008918">
    <property type="entry name" value="HhH2"/>
</dbReference>
<evidence type="ECO:0000313" key="18">
    <source>
        <dbReference type="Proteomes" id="UP000232875"/>
    </source>
</evidence>
<evidence type="ECO:0000256" key="13">
    <source>
        <dbReference type="ARBA" id="ARBA00023242"/>
    </source>
</evidence>
<dbReference type="SMART" id="SM00279">
    <property type="entry name" value="HhH2"/>
    <property type="match status" value="1"/>
</dbReference>
<dbReference type="Gene3D" id="1.10.150.20">
    <property type="entry name" value="5' to 3' exonuclease, C-terminal subdomain"/>
    <property type="match status" value="1"/>
</dbReference>
<dbReference type="InterPro" id="IPR006086">
    <property type="entry name" value="XPG-I_dom"/>
</dbReference>
<dbReference type="SUPFAM" id="SSF47807">
    <property type="entry name" value="5' to 3' exonuclease, C-terminal subdomain"/>
    <property type="match status" value="1"/>
</dbReference>
<dbReference type="CDD" id="cd09908">
    <property type="entry name" value="H3TH_EXO1"/>
    <property type="match status" value="1"/>
</dbReference>
<evidence type="ECO:0000256" key="8">
    <source>
        <dbReference type="ARBA" id="ARBA00022839"/>
    </source>
</evidence>
<proteinExistence type="inferred from homology"/>
<keyword evidence="7" id="KW-0378">Hydrolase</keyword>
<dbReference type="InterPro" id="IPR006085">
    <property type="entry name" value="XPG_DNA_repair_N"/>
</dbReference>
<organism evidence="17 18">
    <name type="scientific">Malassezia vespertilionis</name>
    <dbReference type="NCBI Taxonomy" id="2020962"/>
    <lineage>
        <taxon>Eukaryota</taxon>
        <taxon>Fungi</taxon>
        <taxon>Dikarya</taxon>
        <taxon>Basidiomycota</taxon>
        <taxon>Ustilaginomycotina</taxon>
        <taxon>Malasseziomycetes</taxon>
        <taxon>Malasseziales</taxon>
        <taxon>Malasseziaceae</taxon>
        <taxon>Malassezia</taxon>
    </lineage>
</organism>
<dbReference type="AlphaFoldDB" id="A0A2N1JDZ4"/>
<keyword evidence="11" id="KW-0238">DNA-binding</keyword>
<feature type="region of interest" description="Disordered" evidence="14">
    <location>
        <begin position="504"/>
        <end position="562"/>
    </location>
</feature>
<dbReference type="InterPro" id="IPR029060">
    <property type="entry name" value="PIN-like_dom_sf"/>
</dbReference>
<evidence type="ECO:0000256" key="10">
    <source>
        <dbReference type="ARBA" id="ARBA00022881"/>
    </source>
</evidence>
<dbReference type="SUPFAM" id="SSF88723">
    <property type="entry name" value="PIN domain-like"/>
    <property type="match status" value="1"/>
</dbReference>